<comment type="subcellular location">
    <subcellularLocation>
        <location evidence="1">Membrane</location>
        <topology evidence="1">Multi-pass membrane protein</topology>
    </subcellularLocation>
</comment>
<proteinExistence type="predicted"/>
<evidence type="ECO:0000256" key="2">
    <source>
        <dbReference type="ARBA" id="ARBA00022692"/>
    </source>
</evidence>
<evidence type="ECO:0000313" key="8">
    <source>
        <dbReference type="Proteomes" id="UP000288024"/>
    </source>
</evidence>
<dbReference type="EMBL" id="RZTZ01000004">
    <property type="protein sequence ID" value="RVT62630.1"/>
    <property type="molecule type" value="Genomic_DNA"/>
</dbReference>
<dbReference type="AlphaFoldDB" id="A0A437KB51"/>
<dbReference type="Pfam" id="PF13515">
    <property type="entry name" value="FUSC_2"/>
    <property type="match status" value="1"/>
</dbReference>
<evidence type="ECO:0000256" key="1">
    <source>
        <dbReference type="ARBA" id="ARBA00004141"/>
    </source>
</evidence>
<dbReference type="RefSeq" id="WP_127738581.1">
    <property type="nucleotide sequence ID" value="NZ_RZTZ01000004.1"/>
</dbReference>
<dbReference type="GO" id="GO:0016020">
    <property type="term" value="C:membrane"/>
    <property type="evidence" value="ECO:0007669"/>
    <property type="project" value="UniProtKB-SubCell"/>
</dbReference>
<evidence type="ECO:0000313" key="7">
    <source>
        <dbReference type="EMBL" id="RVT62630.1"/>
    </source>
</evidence>
<accession>A0A437KB51</accession>
<comment type="caution">
    <text evidence="7">The sequence shown here is derived from an EMBL/GenBank/DDBJ whole genome shotgun (WGS) entry which is preliminary data.</text>
</comment>
<gene>
    <name evidence="7" type="ORF">EM808_12715</name>
</gene>
<dbReference type="Proteomes" id="UP000288024">
    <property type="component" value="Unassembled WGS sequence"/>
</dbReference>
<evidence type="ECO:0000256" key="4">
    <source>
        <dbReference type="ARBA" id="ARBA00023136"/>
    </source>
</evidence>
<dbReference type="InterPro" id="IPR049453">
    <property type="entry name" value="Memb_transporter_dom"/>
</dbReference>
<keyword evidence="8" id="KW-1185">Reference proteome</keyword>
<evidence type="ECO:0000256" key="5">
    <source>
        <dbReference type="SAM" id="Phobius"/>
    </source>
</evidence>
<feature type="domain" description="Integral membrane bound transporter" evidence="6">
    <location>
        <begin position="30"/>
        <end position="150"/>
    </location>
</feature>
<feature type="transmembrane region" description="Helical" evidence="5">
    <location>
        <begin position="92"/>
        <end position="125"/>
    </location>
</feature>
<organism evidence="7 8">
    <name type="scientific">Niallia taxi</name>
    <dbReference type="NCBI Taxonomy" id="2499688"/>
    <lineage>
        <taxon>Bacteria</taxon>
        <taxon>Bacillati</taxon>
        <taxon>Bacillota</taxon>
        <taxon>Bacilli</taxon>
        <taxon>Bacillales</taxon>
        <taxon>Bacillaceae</taxon>
        <taxon>Niallia</taxon>
    </lineage>
</organism>
<protein>
    <submittedName>
        <fullName evidence="7">FUSC family protein</fullName>
    </submittedName>
</protein>
<feature type="transmembrane region" description="Helical" evidence="5">
    <location>
        <begin position="67"/>
        <end position="86"/>
    </location>
</feature>
<keyword evidence="2 5" id="KW-0812">Transmembrane</keyword>
<name>A0A437KB51_9BACI</name>
<evidence type="ECO:0000256" key="3">
    <source>
        <dbReference type="ARBA" id="ARBA00022989"/>
    </source>
</evidence>
<reference evidence="7 8" key="1">
    <citation type="submission" date="2019-01" db="EMBL/GenBank/DDBJ databases">
        <title>Bacillus sp. M5HDSG1-1, whole genome shotgun sequence.</title>
        <authorList>
            <person name="Tuo L."/>
        </authorList>
    </citation>
    <scope>NUCLEOTIDE SEQUENCE [LARGE SCALE GENOMIC DNA]</scope>
    <source>
        <strain evidence="7 8">M5HDSG1-1</strain>
    </source>
</reference>
<keyword evidence="4 5" id="KW-0472">Membrane</keyword>
<feature type="transmembrane region" description="Helical" evidence="5">
    <location>
        <begin position="137"/>
        <end position="154"/>
    </location>
</feature>
<sequence>MNTFERTRKKKETSLYTLIWMMGIGSALSWETAELMNSQHPYLAPLSVILCLQSTYNQTLRLSLKRIIGTIIGILLIVIVSGYLHVNGWSVGLLILVGGFISAWLKFDKVVLHQLAITILCVFVFEQNNSGYAIDRVLDTIVGIIYAIVIQFLYSHKN</sequence>
<keyword evidence="3 5" id="KW-1133">Transmembrane helix</keyword>
<evidence type="ECO:0000259" key="6">
    <source>
        <dbReference type="Pfam" id="PF13515"/>
    </source>
</evidence>